<dbReference type="InterPro" id="IPR039421">
    <property type="entry name" value="Type_1_exporter"/>
</dbReference>
<dbReference type="AlphaFoldDB" id="A0A2I0HLT3"/>
<feature type="non-terminal residue" evidence="7">
    <location>
        <position position="220"/>
    </location>
</feature>
<feature type="transmembrane region" description="Helical" evidence="5">
    <location>
        <begin position="66"/>
        <end position="85"/>
    </location>
</feature>
<dbReference type="Proteomes" id="UP000233551">
    <property type="component" value="Unassembled WGS sequence"/>
</dbReference>
<dbReference type="PANTHER" id="PTHR24222">
    <property type="entry name" value="ABC TRANSPORTER B FAMILY"/>
    <property type="match status" value="1"/>
</dbReference>
<dbReference type="STRING" id="22663.A0A2I0HLT3"/>
<dbReference type="PROSITE" id="PS50929">
    <property type="entry name" value="ABC_TM1F"/>
    <property type="match status" value="1"/>
</dbReference>
<evidence type="ECO:0000256" key="5">
    <source>
        <dbReference type="SAM" id="Phobius"/>
    </source>
</evidence>
<protein>
    <recommendedName>
        <fullName evidence="6">ABC transmembrane type-1 domain-containing protein</fullName>
    </recommendedName>
</protein>
<dbReference type="CDD" id="cd18577">
    <property type="entry name" value="ABC_6TM_Pgp_ABCB1_D1_like"/>
    <property type="match status" value="1"/>
</dbReference>
<evidence type="ECO:0000256" key="3">
    <source>
        <dbReference type="ARBA" id="ARBA00022989"/>
    </source>
</evidence>
<organism evidence="7 8">
    <name type="scientific">Punica granatum</name>
    <name type="common">Pomegranate</name>
    <dbReference type="NCBI Taxonomy" id="22663"/>
    <lineage>
        <taxon>Eukaryota</taxon>
        <taxon>Viridiplantae</taxon>
        <taxon>Streptophyta</taxon>
        <taxon>Embryophyta</taxon>
        <taxon>Tracheophyta</taxon>
        <taxon>Spermatophyta</taxon>
        <taxon>Magnoliopsida</taxon>
        <taxon>eudicotyledons</taxon>
        <taxon>Gunneridae</taxon>
        <taxon>Pentapetalae</taxon>
        <taxon>rosids</taxon>
        <taxon>malvids</taxon>
        <taxon>Myrtales</taxon>
        <taxon>Lythraceae</taxon>
        <taxon>Punica</taxon>
    </lineage>
</organism>
<dbReference type="Gene3D" id="1.20.1560.10">
    <property type="entry name" value="ABC transporter type 1, transmembrane domain"/>
    <property type="match status" value="1"/>
</dbReference>
<evidence type="ECO:0000313" key="8">
    <source>
        <dbReference type="Proteomes" id="UP000233551"/>
    </source>
</evidence>
<feature type="transmembrane region" description="Helical" evidence="5">
    <location>
        <begin position="146"/>
        <end position="165"/>
    </location>
</feature>
<dbReference type="PANTHER" id="PTHR24222:SF48">
    <property type="entry name" value="ABC TRANSPORTER B FAMILY MEMBER 15"/>
    <property type="match status" value="1"/>
</dbReference>
<sequence length="220" mass="24552">MRSKDSMFRYADRLDKMLMLFGTLGSIGDGLQYPLMMFVVSKVINEYGRENGSVSMDTVNKYALKLLYVAILVGLSAFVEGLCWSRTAERQTSRMRTAYLKSVLRQEVSFFDTQEAGSSTTYKVVTTISADANSIQVAICEKIPDCLAYMSTFVFCLLFAFILSWKLALAAFPFTILFIVPALVFGKLMMDLTMKMIESYGVAGGIAEQAISSIRTVYAY</sequence>
<evidence type="ECO:0000313" key="7">
    <source>
        <dbReference type="EMBL" id="PKI32675.1"/>
    </source>
</evidence>
<name>A0A2I0HLT3_PUNGR</name>
<keyword evidence="2 5" id="KW-0812">Transmembrane</keyword>
<evidence type="ECO:0000256" key="2">
    <source>
        <dbReference type="ARBA" id="ARBA00022692"/>
    </source>
</evidence>
<evidence type="ECO:0000256" key="1">
    <source>
        <dbReference type="ARBA" id="ARBA00004141"/>
    </source>
</evidence>
<dbReference type="EMBL" id="PGOL01007471">
    <property type="protein sequence ID" value="PKI32675.1"/>
    <property type="molecule type" value="Genomic_DNA"/>
</dbReference>
<dbReference type="GO" id="GO:0005886">
    <property type="term" value="C:plasma membrane"/>
    <property type="evidence" value="ECO:0007669"/>
    <property type="project" value="TreeGrafter"/>
</dbReference>
<proteinExistence type="predicted"/>
<dbReference type="InterPro" id="IPR011527">
    <property type="entry name" value="ABC1_TM_dom"/>
</dbReference>
<dbReference type="Pfam" id="PF00664">
    <property type="entry name" value="ABC_membrane"/>
    <property type="match status" value="1"/>
</dbReference>
<feature type="domain" description="ABC transmembrane type-1" evidence="6">
    <location>
        <begin position="20"/>
        <end position="220"/>
    </location>
</feature>
<evidence type="ECO:0000256" key="4">
    <source>
        <dbReference type="ARBA" id="ARBA00023136"/>
    </source>
</evidence>
<accession>A0A2I0HLT3</accession>
<keyword evidence="4 5" id="KW-0472">Membrane</keyword>
<keyword evidence="8" id="KW-1185">Reference proteome</keyword>
<comment type="subcellular location">
    <subcellularLocation>
        <location evidence="1">Membrane</location>
        <topology evidence="1">Multi-pass membrane protein</topology>
    </subcellularLocation>
</comment>
<dbReference type="InterPro" id="IPR036640">
    <property type="entry name" value="ABC1_TM_sf"/>
</dbReference>
<dbReference type="GO" id="GO:0005524">
    <property type="term" value="F:ATP binding"/>
    <property type="evidence" value="ECO:0007669"/>
    <property type="project" value="InterPro"/>
</dbReference>
<dbReference type="SUPFAM" id="SSF90123">
    <property type="entry name" value="ABC transporter transmembrane region"/>
    <property type="match status" value="1"/>
</dbReference>
<dbReference type="GO" id="GO:0140359">
    <property type="term" value="F:ABC-type transporter activity"/>
    <property type="evidence" value="ECO:0007669"/>
    <property type="project" value="InterPro"/>
</dbReference>
<feature type="transmembrane region" description="Helical" evidence="5">
    <location>
        <begin position="171"/>
        <end position="190"/>
    </location>
</feature>
<reference evidence="7 8" key="1">
    <citation type="submission" date="2017-11" db="EMBL/GenBank/DDBJ databases">
        <title>De-novo sequencing of pomegranate (Punica granatum L.) genome.</title>
        <authorList>
            <person name="Akparov Z."/>
            <person name="Amiraslanov A."/>
            <person name="Hajiyeva S."/>
            <person name="Abbasov M."/>
            <person name="Kaur K."/>
            <person name="Hamwieh A."/>
            <person name="Solovyev V."/>
            <person name="Salamov A."/>
            <person name="Braich B."/>
            <person name="Kosarev P."/>
            <person name="Mahmoud A."/>
            <person name="Hajiyev E."/>
            <person name="Babayeva S."/>
            <person name="Izzatullayeva V."/>
            <person name="Mammadov A."/>
            <person name="Mammadov A."/>
            <person name="Sharifova S."/>
            <person name="Ojaghi J."/>
            <person name="Eynullazada K."/>
            <person name="Bayramov B."/>
            <person name="Abdulazimova A."/>
            <person name="Shahmuradov I."/>
        </authorList>
    </citation>
    <scope>NUCLEOTIDE SEQUENCE [LARGE SCALE GENOMIC DNA]</scope>
    <source>
        <strain evidence="8">cv. AG2017</strain>
        <tissue evidence="7">Leaf</tissue>
    </source>
</reference>
<gene>
    <name evidence="7" type="ORF">CRG98_046940</name>
</gene>
<comment type="caution">
    <text evidence="7">The sequence shown here is derived from an EMBL/GenBank/DDBJ whole genome shotgun (WGS) entry which is preliminary data.</text>
</comment>
<evidence type="ECO:0000259" key="6">
    <source>
        <dbReference type="PROSITE" id="PS50929"/>
    </source>
</evidence>
<keyword evidence="3 5" id="KW-1133">Transmembrane helix</keyword>